<feature type="region of interest" description="Disordered" evidence="1">
    <location>
        <begin position="100"/>
        <end position="139"/>
    </location>
</feature>
<name>A0A2S6BUD2_9PEZI</name>
<keyword evidence="4" id="KW-1185">Reference proteome</keyword>
<feature type="signal peptide" evidence="2">
    <location>
        <begin position="1"/>
        <end position="20"/>
    </location>
</feature>
<proteinExistence type="predicted"/>
<evidence type="ECO:0000256" key="1">
    <source>
        <dbReference type="SAM" id="MobiDB-lite"/>
    </source>
</evidence>
<feature type="compositionally biased region" description="Low complexity" evidence="1">
    <location>
        <begin position="160"/>
        <end position="181"/>
    </location>
</feature>
<comment type="caution">
    <text evidence="3">The sequence shown here is derived from an EMBL/GenBank/DDBJ whole genome shotgun (WGS) entry which is preliminary data.</text>
</comment>
<reference evidence="4" key="1">
    <citation type="journal article" date="2017" name="bioRxiv">
        <title>Conservation of a gene cluster reveals novel cercosporin biosynthetic mechanisms and extends production to the genus Colletotrichum.</title>
        <authorList>
            <person name="de Jonge R."/>
            <person name="Ebert M.K."/>
            <person name="Huitt-Roehl C.R."/>
            <person name="Pal P."/>
            <person name="Suttle J.C."/>
            <person name="Spanner R.E."/>
            <person name="Neubauer J.D."/>
            <person name="Jurick W.M.II."/>
            <person name="Stott K.A."/>
            <person name="Secor G.A."/>
            <person name="Thomma B.P.H.J."/>
            <person name="Van de Peer Y."/>
            <person name="Townsend C.A."/>
            <person name="Bolton M.D."/>
        </authorList>
    </citation>
    <scope>NUCLEOTIDE SEQUENCE [LARGE SCALE GENOMIC DNA]</scope>
    <source>
        <strain evidence="4">CBS538.71</strain>
    </source>
</reference>
<evidence type="ECO:0000313" key="4">
    <source>
        <dbReference type="Proteomes" id="UP000237631"/>
    </source>
</evidence>
<feature type="compositionally biased region" description="Acidic residues" evidence="1">
    <location>
        <begin position="191"/>
        <end position="210"/>
    </location>
</feature>
<keyword evidence="2" id="KW-0732">Signal</keyword>
<protein>
    <submittedName>
        <fullName evidence="3">Uncharacterized protein</fullName>
    </submittedName>
</protein>
<accession>A0A2S6BUD2</accession>
<evidence type="ECO:0000313" key="3">
    <source>
        <dbReference type="EMBL" id="PPJ51077.1"/>
    </source>
</evidence>
<feature type="chain" id="PRO_5015416269" evidence="2">
    <location>
        <begin position="21"/>
        <end position="295"/>
    </location>
</feature>
<gene>
    <name evidence="3" type="ORF">CBER1_07799</name>
</gene>
<feature type="region of interest" description="Disordered" evidence="1">
    <location>
        <begin position="158"/>
        <end position="214"/>
    </location>
</feature>
<sequence length="295" mass="30573">MRNTNWTFALLAAAICAVKGQDLDQNDIPQECRSTCQPVVDTENRCDQQFDDDDNNNNLQPGIPANQQYRDCVCQDQNAAQALASCVECVSRFPNYYLDLDDNNNPDTPDGPDGDDVNDPDGDDGQGQGNNNNNNNRNQTVIDNDVAEWARICGLQVPGANNTSPNPTAGPTAAAPRVTATGSTTVVQTVDCDDLNDPDGPDGDNDDNPDVNEPQCTRTTVLPVFGTITGGNQTPGPAPTGVSTSFATSVGTGANGQTSTFTTGVAVATGAAALPAEAVSFFGAGAAALVAAFAL</sequence>
<feature type="compositionally biased region" description="Acidic residues" evidence="1">
    <location>
        <begin position="100"/>
        <end position="124"/>
    </location>
</feature>
<dbReference type="EMBL" id="PNEN01001767">
    <property type="protein sequence ID" value="PPJ51077.1"/>
    <property type="molecule type" value="Genomic_DNA"/>
</dbReference>
<dbReference type="AlphaFoldDB" id="A0A2S6BUD2"/>
<dbReference type="Proteomes" id="UP000237631">
    <property type="component" value="Unassembled WGS sequence"/>
</dbReference>
<feature type="compositionally biased region" description="Low complexity" evidence="1">
    <location>
        <begin position="129"/>
        <end position="139"/>
    </location>
</feature>
<dbReference type="OrthoDB" id="4843554at2759"/>
<evidence type="ECO:0000256" key="2">
    <source>
        <dbReference type="SAM" id="SignalP"/>
    </source>
</evidence>
<organism evidence="3 4">
    <name type="scientific">Cercospora berteroae</name>
    <dbReference type="NCBI Taxonomy" id="357750"/>
    <lineage>
        <taxon>Eukaryota</taxon>
        <taxon>Fungi</taxon>
        <taxon>Dikarya</taxon>
        <taxon>Ascomycota</taxon>
        <taxon>Pezizomycotina</taxon>
        <taxon>Dothideomycetes</taxon>
        <taxon>Dothideomycetidae</taxon>
        <taxon>Mycosphaerellales</taxon>
        <taxon>Mycosphaerellaceae</taxon>
        <taxon>Cercospora</taxon>
    </lineage>
</organism>
<dbReference type="STRING" id="357750.A0A2S6BUD2"/>